<gene>
    <name evidence="12 14" type="primary">murA</name>
    <name evidence="14" type="ORF">IAB89_00440</name>
</gene>
<evidence type="ECO:0000256" key="7">
    <source>
        <dbReference type="ARBA" id="ARBA00022984"/>
    </source>
</evidence>
<dbReference type="GO" id="GO:0005737">
    <property type="term" value="C:cytoplasm"/>
    <property type="evidence" value="ECO:0007669"/>
    <property type="project" value="UniProtKB-SubCell"/>
</dbReference>
<feature type="modified residue" description="2-(S-cysteinyl)pyruvic acid O-phosphothioketal" evidence="12">
    <location>
        <position position="116"/>
    </location>
</feature>
<keyword evidence="4 12" id="KW-0132">Cell division</keyword>
<evidence type="ECO:0000256" key="12">
    <source>
        <dbReference type="HAMAP-Rule" id="MF_00111"/>
    </source>
</evidence>
<keyword evidence="7 12" id="KW-0573">Peptidoglycan synthesis</keyword>
<evidence type="ECO:0000256" key="10">
    <source>
        <dbReference type="ARBA" id="ARBA00038367"/>
    </source>
</evidence>
<reference evidence="14" key="2">
    <citation type="journal article" date="2021" name="PeerJ">
        <title>Extensive microbial diversity within the chicken gut microbiome revealed by metagenomics and culture.</title>
        <authorList>
            <person name="Gilroy R."/>
            <person name="Ravi A."/>
            <person name="Getino M."/>
            <person name="Pursley I."/>
            <person name="Horton D.L."/>
            <person name="Alikhan N.F."/>
            <person name="Baker D."/>
            <person name="Gharbi K."/>
            <person name="Hall N."/>
            <person name="Watson M."/>
            <person name="Adriaenssens E.M."/>
            <person name="Foster-Nyarko E."/>
            <person name="Jarju S."/>
            <person name="Secka A."/>
            <person name="Antonio M."/>
            <person name="Oren A."/>
            <person name="Chaudhuri R.R."/>
            <person name="La Ragione R."/>
            <person name="Hildebrand F."/>
            <person name="Pallen M.J."/>
        </authorList>
    </citation>
    <scope>NUCLEOTIDE SEQUENCE</scope>
    <source>
        <strain evidence="14">ChiSxjej1B13-7958</strain>
    </source>
</reference>
<keyword evidence="9 12" id="KW-0961">Cell wall biogenesis/degradation</keyword>
<evidence type="ECO:0000256" key="1">
    <source>
        <dbReference type="ARBA" id="ARBA00004496"/>
    </source>
</evidence>
<sequence>MVKLLIHGPNRLAGELNVHGAKNSTLPLMAAALLCRSECVLHNCPHLSDVDVSARILRHLGCAVTWQGGSLVIDPRCVTQCDIPDGLMREMRSSIVFLGAILSRAGRAVLSFPGGCELGPRPIDLHLQALRKMGAKIVEDYGCLSCSTEGPLHGAAIGLSFPSVGATENIMLAGVLAEGTTVITNAAREPEICDLADFLNRCGAKVSGAGGSTLVIEGVKRLYGCEHRVIPDRIAAATFMSAAAATGGCIRLNQIVPAHLEPVLPSFEELGCCIEMEESSLRISAPARLGRIKSVRTMPYPGFPTDAQAPLMAAACVGSGTSIFVENIFESRYKHVGELLRLGANIKVEGRVAVVEGVPRLSGAPVEAADLRGGVALVVAGLAARGATEVTGVRYMDRGYENLERSLSLLGADIRREYE</sequence>
<dbReference type="InterPro" id="IPR050068">
    <property type="entry name" value="MurA_subfamily"/>
</dbReference>
<feature type="binding site" evidence="12">
    <location>
        <position position="92"/>
    </location>
    <ligand>
        <name>UDP-N-acetyl-alpha-D-glucosamine</name>
        <dbReference type="ChEBI" id="CHEBI:57705"/>
    </ligand>
</feature>
<dbReference type="InterPro" id="IPR001986">
    <property type="entry name" value="Enolpyruvate_Tfrase_dom"/>
</dbReference>
<feature type="binding site" evidence="12">
    <location>
        <position position="306"/>
    </location>
    <ligand>
        <name>UDP-N-acetyl-alpha-D-glucosamine</name>
        <dbReference type="ChEBI" id="CHEBI:57705"/>
    </ligand>
</feature>
<evidence type="ECO:0000313" key="14">
    <source>
        <dbReference type="EMBL" id="HIR46118.1"/>
    </source>
</evidence>
<feature type="binding site" evidence="12">
    <location>
        <begin position="121"/>
        <end position="125"/>
    </location>
    <ligand>
        <name>UDP-N-acetyl-alpha-D-glucosamine</name>
        <dbReference type="ChEBI" id="CHEBI:57705"/>
    </ligand>
</feature>
<evidence type="ECO:0000256" key="4">
    <source>
        <dbReference type="ARBA" id="ARBA00022618"/>
    </source>
</evidence>
<dbReference type="NCBIfam" id="TIGR01072">
    <property type="entry name" value="murA"/>
    <property type="match status" value="1"/>
</dbReference>
<accession>A0A9D1AMF5</accession>
<dbReference type="GO" id="GO:0009252">
    <property type="term" value="P:peptidoglycan biosynthetic process"/>
    <property type="evidence" value="ECO:0007669"/>
    <property type="project" value="UniProtKB-UniRule"/>
</dbReference>
<proteinExistence type="inferred from homology"/>
<dbReference type="GO" id="GO:0071555">
    <property type="term" value="P:cell wall organization"/>
    <property type="evidence" value="ECO:0007669"/>
    <property type="project" value="UniProtKB-KW"/>
</dbReference>
<evidence type="ECO:0000256" key="5">
    <source>
        <dbReference type="ARBA" id="ARBA00022679"/>
    </source>
</evidence>
<reference evidence="14" key="1">
    <citation type="submission" date="2020-10" db="EMBL/GenBank/DDBJ databases">
        <authorList>
            <person name="Gilroy R."/>
        </authorList>
    </citation>
    <scope>NUCLEOTIDE SEQUENCE</scope>
    <source>
        <strain evidence="14">ChiSxjej1B13-7958</strain>
    </source>
</reference>
<dbReference type="AlphaFoldDB" id="A0A9D1AMF5"/>
<organism evidence="14 15">
    <name type="scientific">Candidatus Caccousia avicola</name>
    <dbReference type="NCBI Taxonomy" id="2840721"/>
    <lineage>
        <taxon>Bacteria</taxon>
        <taxon>Bacillati</taxon>
        <taxon>Bacillota</taxon>
        <taxon>Clostridia</taxon>
        <taxon>Eubacteriales</taxon>
        <taxon>Oscillospiraceae</taxon>
        <taxon>Oscillospiraceae incertae sedis</taxon>
        <taxon>Candidatus Caccousia</taxon>
    </lineage>
</organism>
<feature type="active site" description="Proton donor" evidence="12">
    <location>
        <position position="116"/>
    </location>
</feature>
<comment type="function">
    <text evidence="12">Cell wall formation. Adds enolpyruvyl to UDP-N-acetylglucosamine.</text>
</comment>
<protein>
    <recommendedName>
        <fullName evidence="12">UDP-N-acetylglucosamine 1-carboxyvinyltransferase</fullName>
        <ecNumber evidence="12">2.5.1.7</ecNumber>
    </recommendedName>
    <alternativeName>
        <fullName evidence="12">Enoylpyruvate transferase</fullName>
    </alternativeName>
    <alternativeName>
        <fullName evidence="12">UDP-N-acetylglucosamine enolpyruvyl transferase</fullName>
        <shortName evidence="12">EPT</shortName>
    </alternativeName>
</protein>
<name>A0A9D1AMF5_9FIRM</name>
<evidence type="ECO:0000256" key="11">
    <source>
        <dbReference type="ARBA" id="ARBA00047527"/>
    </source>
</evidence>
<dbReference type="GO" id="GO:0008360">
    <property type="term" value="P:regulation of cell shape"/>
    <property type="evidence" value="ECO:0007669"/>
    <property type="project" value="UniProtKB-KW"/>
</dbReference>
<evidence type="ECO:0000256" key="3">
    <source>
        <dbReference type="ARBA" id="ARBA00022490"/>
    </source>
</evidence>
<dbReference type="InterPro" id="IPR013792">
    <property type="entry name" value="RNA3'P_cycl/enolpyr_Trfase_a/b"/>
</dbReference>
<dbReference type="GO" id="GO:0019277">
    <property type="term" value="P:UDP-N-acetylgalactosamine biosynthetic process"/>
    <property type="evidence" value="ECO:0007669"/>
    <property type="project" value="InterPro"/>
</dbReference>
<dbReference type="InterPro" id="IPR036968">
    <property type="entry name" value="Enolpyruvate_Tfrase_sf"/>
</dbReference>
<comment type="caution">
    <text evidence="12">Lacks conserved residue(s) required for the propagation of feature annotation.</text>
</comment>
<feature type="binding site" evidence="12">
    <location>
        <position position="328"/>
    </location>
    <ligand>
        <name>UDP-N-acetyl-alpha-D-glucosamine</name>
        <dbReference type="ChEBI" id="CHEBI:57705"/>
    </ligand>
</feature>
<evidence type="ECO:0000313" key="15">
    <source>
        <dbReference type="Proteomes" id="UP000824242"/>
    </source>
</evidence>
<keyword evidence="3 12" id="KW-0963">Cytoplasm</keyword>
<dbReference type="Pfam" id="PF00275">
    <property type="entry name" value="EPSP_synthase"/>
    <property type="match status" value="1"/>
</dbReference>
<feature type="domain" description="Enolpyruvate transferase" evidence="13">
    <location>
        <begin position="7"/>
        <end position="406"/>
    </location>
</feature>
<dbReference type="GO" id="GO:0008760">
    <property type="term" value="F:UDP-N-acetylglucosamine 1-carboxyvinyltransferase activity"/>
    <property type="evidence" value="ECO:0007669"/>
    <property type="project" value="UniProtKB-UniRule"/>
</dbReference>
<evidence type="ECO:0000256" key="2">
    <source>
        <dbReference type="ARBA" id="ARBA00004752"/>
    </source>
</evidence>
<keyword evidence="6 12" id="KW-0133">Cell shape</keyword>
<comment type="catalytic activity">
    <reaction evidence="11 12">
        <text>phosphoenolpyruvate + UDP-N-acetyl-alpha-D-glucosamine = UDP-N-acetyl-3-O-(1-carboxyvinyl)-alpha-D-glucosamine + phosphate</text>
        <dbReference type="Rhea" id="RHEA:18681"/>
        <dbReference type="ChEBI" id="CHEBI:43474"/>
        <dbReference type="ChEBI" id="CHEBI:57705"/>
        <dbReference type="ChEBI" id="CHEBI:58702"/>
        <dbReference type="ChEBI" id="CHEBI:68483"/>
        <dbReference type="EC" id="2.5.1.7"/>
    </reaction>
</comment>
<comment type="pathway">
    <text evidence="2 12">Cell wall biogenesis; peptidoglycan biosynthesis.</text>
</comment>
<keyword evidence="8 12" id="KW-0131">Cell cycle</keyword>
<dbReference type="CDD" id="cd01555">
    <property type="entry name" value="UdpNAET"/>
    <property type="match status" value="1"/>
</dbReference>
<keyword evidence="12" id="KW-0670">Pyruvate</keyword>
<dbReference type="PANTHER" id="PTHR43783">
    <property type="entry name" value="UDP-N-ACETYLGLUCOSAMINE 1-CARBOXYVINYLTRANSFERASE"/>
    <property type="match status" value="1"/>
</dbReference>
<dbReference type="PANTHER" id="PTHR43783:SF1">
    <property type="entry name" value="UDP-N-ACETYLGLUCOSAMINE 1-CARBOXYVINYLTRANSFERASE"/>
    <property type="match status" value="1"/>
</dbReference>
<dbReference type="EMBL" id="DVGZ01000004">
    <property type="protein sequence ID" value="HIR46118.1"/>
    <property type="molecule type" value="Genomic_DNA"/>
</dbReference>
<comment type="subcellular location">
    <subcellularLocation>
        <location evidence="1 12">Cytoplasm</location>
    </subcellularLocation>
</comment>
<dbReference type="HAMAP" id="MF_00111">
    <property type="entry name" value="MurA"/>
    <property type="match status" value="1"/>
</dbReference>
<feature type="binding site" evidence="12">
    <location>
        <begin position="22"/>
        <end position="23"/>
    </location>
    <ligand>
        <name>phosphoenolpyruvate</name>
        <dbReference type="ChEBI" id="CHEBI:58702"/>
    </ligand>
</feature>
<dbReference type="Gene3D" id="3.65.10.10">
    <property type="entry name" value="Enolpyruvate transferase domain"/>
    <property type="match status" value="2"/>
</dbReference>
<comment type="caution">
    <text evidence="14">The sequence shown here is derived from an EMBL/GenBank/DDBJ whole genome shotgun (WGS) entry which is preliminary data.</text>
</comment>
<comment type="similarity">
    <text evidence="10 12">Belongs to the EPSP synthase family. MurA subfamily.</text>
</comment>
<dbReference type="SUPFAM" id="SSF55205">
    <property type="entry name" value="EPT/RTPC-like"/>
    <property type="match status" value="1"/>
</dbReference>
<dbReference type="Proteomes" id="UP000824242">
    <property type="component" value="Unassembled WGS sequence"/>
</dbReference>
<dbReference type="InterPro" id="IPR005750">
    <property type="entry name" value="UDP_GlcNAc_COvinyl_MurA"/>
</dbReference>
<evidence type="ECO:0000256" key="8">
    <source>
        <dbReference type="ARBA" id="ARBA00023306"/>
    </source>
</evidence>
<evidence type="ECO:0000259" key="13">
    <source>
        <dbReference type="Pfam" id="PF00275"/>
    </source>
</evidence>
<keyword evidence="5 12" id="KW-0808">Transferase</keyword>
<dbReference type="EC" id="2.5.1.7" evidence="12"/>
<dbReference type="GO" id="GO:0051301">
    <property type="term" value="P:cell division"/>
    <property type="evidence" value="ECO:0007669"/>
    <property type="project" value="UniProtKB-KW"/>
</dbReference>
<evidence type="ECO:0000256" key="9">
    <source>
        <dbReference type="ARBA" id="ARBA00023316"/>
    </source>
</evidence>
<dbReference type="NCBIfam" id="NF006873">
    <property type="entry name" value="PRK09369.1"/>
    <property type="match status" value="1"/>
</dbReference>
<evidence type="ECO:0000256" key="6">
    <source>
        <dbReference type="ARBA" id="ARBA00022960"/>
    </source>
</evidence>